<dbReference type="PANTHER" id="PTHR42776">
    <property type="entry name" value="SERINE PEPTIDASE S9 FAMILY MEMBER"/>
    <property type="match status" value="1"/>
</dbReference>
<dbReference type="EMBL" id="REFJ01000004">
    <property type="protein sequence ID" value="RMA79463.1"/>
    <property type="molecule type" value="Genomic_DNA"/>
</dbReference>
<dbReference type="InterPro" id="IPR001375">
    <property type="entry name" value="Peptidase_S9_cat"/>
</dbReference>
<feature type="signal peptide" evidence="2">
    <location>
        <begin position="1"/>
        <end position="20"/>
    </location>
</feature>
<dbReference type="Proteomes" id="UP000267187">
    <property type="component" value="Unassembled WGS sequence"/>
</dbReference>
<dbReference type="Pfam" id="PF00326">
    <property type="entry name" value="Peptidase_S9"/>
    <property type="match status" value="1"/>
</dbReference>
<accession>A0A3M0A3A3</accession>
<dbReference type="OrthoDB" id="4269629at2"/>
<dbReference type="InterPro" id="IPR029058">
    <property type="entry name" value="AB_hydrolase_fold"/>
</dbReference>
<sequence length="648" mass="72836">MIRTIALCLVLAFTSFAAQAELPGSFNALLDGRDFRNLSVSPSGEYFSVIQKRDGRNTLIILSRETMQPLQSVRYEESDNIEVSYGYWIDNERYAYAVLTEINEGQRPADVGDLFLLDVSTGNNERIWYYQGNYEDNTRGRGDLIRGGMRVLSTLPDDPNNILVSIMPWEKADGGVRPSIYRLELATGDMKKMVTGPARGAEFLTNREATKAFSWAVTPDYETRYFHRGRNERWTEIDVDLPGGFYAQSLTSDGNFVFGLSQVGDDLNASQQLVKIALQSGAVTVEDEYGFVSSVDVNYDRDGYPEFAQWVADKPEFKMYQETKAARIVGGFVRSFDGYNVTLSGADDNAENFTLHVGSPGINGEYYAWEAEKGQARFLVGSADAIDQLGLNSFEAINYQSSDGIQLQGWLLMPRSGQPKGLVNYIHGGPHGPYIPYEFDGRMQMMAELGYAVFAPNFRGSGGYGLNFEEAGYRQWGTRMLDDMREGAEYVQANYEVGEKIYIMGISYGGYASAQSIVRHNDYYDCSVIIAGVFDLAQQLDTWDAGSGFNTGGYENKAIGSDPEFLRVNSPIHNLDRIKVPFMIVHGREDTRTPMVGAETMIEALETTDLDYEYYFYDKEGHGLYFKENRLDQYEKIQSFLQRCDALD</sequence>
<keyword evidence="5" id="KW-1185">Reference proteome</keyword>
<gene>
    <name evidence="4" type="ORF">DFR27_1904</name>
</gene>
<proteinExistence type="predicted"/>
<feature type="chain" id="PRO_5018269276" evidence="2">
    <location>
        <begin position="21"/>
        <end position="648"/>
    </location>
</feature>
<evidence type="ECO:0000259" key="3">
    <source>
        <dbReference type="Pfam" id="PF00326"/>
    </source>
</evidence>
<keyword evidence="4" id="KW-0645">Protease</keyword>
<dbReference type="GO" id="GO:0004252">
    <property type="term" value="F:serine-type endopeptidase activity"/>
    <property type="evidence" value="ECO:0007669"/>
    <property type="project" value="TreeGrafter"/>
</dbReference>
<keyword evidence="1" id="KW-0378">Hydrolase</keyword>
<dbReference type="SUPFAM" id="SSF82171">
    <property type="entry name" value="DPP6 N-terminal domain-like"/>
    <property type="match status" value="1"/>
</dbReference>
<evidence type="ECO:0000256" key="2">
    <source>
        <dbReference type="SAM" id="SignalP"/>
    </source>
</evidence>
<evidence type="ECO:0000313" key="4">
    <source>
        <dbReference type="EMBL" id="RMA79463.1"/>
    </source>
</evidence>
<comment type="caution">
    <text evidence="4">The sequence shown here is derived from an EMBL/GenBank/DDBJ whole genome shotgun (WGS) entry which is preliminary data.</text>
</comment>
<dbReference type="AlphaFoldDB" id="A0A3M0A3A3"/>
<protein>
    <submittedName>
        <fullName evidence="4">Dipeptidyl aminopeptidase/acylaminoacyl peptidase</fullName>
    </submittedName>
</protein>
<keyword evidence="4" id="KW-0031">Aminopeptidase</keyword>
<dbReference type="SUPFAM" id="SSF53474">
    <property type="entry name" value="alpha/beta-Hydrolases"/>
    <property type="match status" value="1"/>
</dbReference>
<dbReference type="GO" id="GO:0004177">
    <property type="term" value="F:aminopeptidase activity"/>
    <property type="evidence" value="ECO:0007669"/>
    <property type="project" value="UniProtKB-KW"/>
</dbReference>
<dbReference type="RefSeq" id="WP_121877218.1">
    <property type="nucleotide sequence ID" value="NZ_REFJ01000004.1"/>
</dbReference>
<reference evidence="4 5" key="1">
    <citation type="submission" date="2018-10" db="EMBL/GenBank/DDBJ databases">
        <title>Genomic Encyclopedia of Type Strains, Phase IV (KMG-IV): sequencing the most valuable type-strain genomes for metagenomic binning, comparative biology and taxonomic classification.</title>
        <authorList>
            <person name="Goeker M."/>
        </authorList>
    </citation>
    <scope>NUCLEOTIDE SEQUENCE [LARGE SCALE GENOMIC DNA]</scope>
    <source>
        <strain evidence="4 5">DSM 25080</strain>
    </source>
</reference>
<evidence type="ECO:0000313" key="5">
    <source>
        <dbReference type="Proteomes" id="UP000267187"/>
    </source>
</evidence>
<dbReference type="PANTHER" id="PTHR42776:SF27">
    <property type="entry name" value="DIPEPTIDYL PEPTIDASE FAMILY MEMBER 6"/>
    <property type="match status" value="1"/>
</dbReference>
<feature type="domain" description="Peptidase S9 prolyl oligopeptidase catalytic" evidence="3">
    <location>
        <begin position="438"/>
        <end position="644"/>
    </location>
</feature>
<evidence type="ECO:0000256" key="1">
    <source>
        <dbReference type="ARBA" id="ARBA00022801"/>
    </source>
</evidence>
<dbReference type="GO" id="GO:0006508">
    <property type="term" value="P:proteolysis"/>
    <property type="evidence" value="ECO:0007669"/>
    <property type="project" value="InterPro"/>
</dbReference>
<name>A0A3M0A3A3_9GAMM</name>
<dbReference type="Gene3D" id="3.40.50.1820">
    <property type="entry name" value="alpha/beta hydrolase"/>
    <property type="match status" value="1"/>
</dbReference>
<organism evidence="4 5">
    <name type="scientific">Umboniibacter marinipuniceus</name>
    <dbReference type="NCBI Taxonomy" id="569599"/>
    <lineage>
        <taxon>Bacteria</taxon>
        <taxon>Pseudomonadati</taxon>
        <taxon>Pseudomonadota</taxon>
        <taxon>Gammaproteobacteria</taxon>
        <taxon>Cellvibrionales</taxon>
        <taxon>Cellvibrionaceae</taxon>
        <taxon>Umboniibacter</taxon>
    </lineage>
</organism>
<keyword evidence="2" id="KW-0732">Signal</keyword>